<sequence>MTLSSTLLHLTNFRNPFLKTLVPSVGAAFAIQAAFAVPSILAQSERFYDVSGSLTYLSVTALSLYLPAIRARAAATAAGSLKPAWPSLLDAFTGKGGANGLNWRQVVLSTAVTIRVIVMADWNTCTVGNKT</sequence>
<organism evidence="2 3">
    <name type="scientific">Hymenoscyphus fraxineus</name>
    <dbReference type="NCBI Taxonomy" id="746836"/>
    <lineage>
        <taxon>Eukaryota</taxon>
        <taxon>Fungi</taxon>
        <taxon>Dikarya</taxon>
        <taxon>Ascomycota</taxon>
        <taxon>Pezizomycotina</taxon>
        <taxon>Leotiomycetes</taxon>
        <taxon>Helotiales</taxon>
        <taxon>Helotiaceae</taxon>
        <taxon>Hymenoscyphus</taxon>
    </lineage>
</organism>
<proteinExistence type="predicted"/>
<evidence type="ECO:0000313" key="2">
    <source>
        <dbReference type="EMBL" id="CAG8956636.1"/>
    </source>
</evidence>
<keyword evidence="1" id="KW-0472">Membrane</keyword>
<name>A0A9N9KZ10_9HELO</name>
<evidence type="ECO:0000256" key="1">
    <source>
        <dbReference type="SAM" id="Phobius"/>
    </source>
</evidence>
<dbReference type="Proteomes" id="UP000696280">
    <property type="component" value="Unassembled WGS sequence"/>
</dbReference>
<dbReference type="AlphaFoldDB" id="A0A9N9KZ10"/>
<comment type="caution">
    <text evidence="2">The sequence shown here is derived from an EMBL/GenBank/DDBJ whole genome shotgun (WGS) entry which is preliminary data.</text>
</comment>
<feature type="transmembrane region" description="Helical" evidence="1">
    <location>
        <begin position="47"/>
        <end position="66"/>
    </location>
</feature>
<protein>
    <submittedName>
        <fullName evidence="2">Uncharacterized protein</fullName>
    </submittedName>
</protein>
<dbReference type="OrthoDB" id="201504at2759"/>
<dbReference type="EMBL" id="CAJVRL010000071">
    <property type="protein sequence ID" value="CAG8956636.1"/>
    <property type="molecule type" value="Genomic_DNA"/>
</dbReference>
<keyword evidence="1" id="KW-0812">Transmembrane</keyword>
<keyword evidence="1" id="KW-1133">Transmembrane helix</keyword>
<gene>
    <name evidence="2" type="ORF">HYFRA_00011947</name>
</gene>
<accession>A0A9N9KZ10</accession>
<reference evidence="2" key="1">
    <citation type="submission" date="2021-07" db="EMBL/GenBank/DDBJ databases">
        <authorList>
            <person name="Durling M."/>
        </authorList>
    </citation>
    <scope>NUCLEOTIDE SEQUENCE</scope>
</reference>
<keyword evidence="3" id="KW-1185">Reference proteome</keyword>
<feature type="transmembrane region" description="Helical" evidence="1">
    <location>
        <begin position="21"/>
        <end position="41"/>
    </location>
</feature>
<evidence type="ECO:0000313" key="3">
    <source>
        <dbReference type="Proteomes" id="UP000696280"/>
    </source>
</evidence>